<evidence type="ECO:0000313" key="2">
    <source>
        <dbReference type="EMBL" id="KFF24301.1"/>
    </source>
</evidence>
<name>A0ABR4UI20_9FLAO</name>
<feature type="signal peptide" evidence="1">
    <location>
        <begin position="1"/>
        <end position="18"/>
    </location>
</feature>
<evidence type="ECO:0000313" key="3">
    <source>
        <dbReference type="Proteomes" id="UP000028719"/>
    </source>
</evidence>
<keyword evidence="3" id="KW-1185">Reference proteome</keyword>
<accession>A0ABR4UI20</accession>
<gene>
    <name evidence="2" type="ORF">IW16_20735</name>
</gene>
<dbReference type="EMBL" id="JPRI01000009">
    <property type="protein sequence ID" value="KFF24301.1"/>
    <property type="molecule type" value="Genomic_DNA"/>
</dbReference>
<evidence type="ECO:0008006" key="4">
    <source>
        <dbReference type="Google" id="ProtNLM"/>
    </source>
</evidence>
<reference evidence="2 3" key="1">
    <citation type="submission" date="2014-07" db="EMBL/GenBank/DDBJ databases">
        <title>Genome of Chryseobacterium vrystaatense LMG 22846.</title>
        <authorList>
            <person name="Pipes S.E."/>
            <person name="Stropko S.J."/>
            <person name="Newman J.D."/>
        </authorList>
    </citation>
    <scope>NUCLEOTIDE SEQUENCE [LARGE SCALE GENOMIC DNA]</scope>
    <source>
        <strain evidence="2 3">LMG 22846</strain>
    </source>
</reference>
<feature type="chain" id="PRO_5045242014" description="GLPGLI family protein" evidence="1">
    <location>
        <begin position="19"/>
        <end position="256"/>
    </location>
</feature>
<dbReference type="RefSeq" id="WP_034748675.1">
    <property type="nucleotide sequence ID" value="NZ_JPRI01000009.1"/>
</dbReference>
<dbReference type="Proteomes" id="UP000028719">
    <property type="component" value="Unassembled WGS sequence"/>
</dbReference>
<sequence length="256" mass="29273">MKIIASTFLVFGFMTASAQNAVMEINYETKIIQDSINKNQINIYTSTLLCNTLESSYYSREAKAFYSRNSKATNTISTNYGAIAKYPKSVGSVYKSRNSLSVSMPVGRYIFTYEEPDLTWEILNEIKDIKGFKSRLAKTTTDTGQTFYAWFTDDIAIPDGPFRFKGLSGLVLEVYNKNRTIEIYATGIKKSEEIIEPLNYTADIKTKSKKQFLEARKTYQENPAVYNGNMRVFDEHGNERTKNMTDRVKSMNTFLD</sequence>
<dbReference type="Pfam" id="PF22252">
    <property type="entry name" value="PNGase_F-II_N"/>
    <property type="match status" value="1"/>
</dbReference>
<keyword evidence="1" id="KW-0732">Signal</keyword>
<protein>
    <recommendedName>
        <fullName evidence="4">GLPGLI family protein</fullName>
    </recommendedName>
</protein>
<proteinExistence type="predicted"/>
<dbReference type="NCBIfam" id="TIGR01200">
    <property type="entry name" value="GLPGLI"/>
    <property type="match status" value="1"/>
</dbReference>
<comment type="caution">
    <text evidence="2">The sequence shown here is derived from an EMBL/GenBank/DDBJ whole genome shotgun (WGS) entry which is preliminary data.</text>
</comment>
<evidence type="ECO:0000256" key="1">
    <source>
        <dbReference type="SAM" id="SignalP"/>
    </source>
</evidence>
<dbReference type="InterPro" id="IPR005901">
    <property type="entry name" value="GLPGLI"/>
</dbReference>
<organism evidence="2 3">
    <name type="scientific">Chryseobacterium vrystaatense</name>
    <dbReference type="NCBI Taxonomy" id="307480"/>
    <lineage>
        <taxon>Bacteria</taxon>
        <taxon>Pseudomonadati</taxon>
        <taxon>Bacteroidota</taxon>
        <taxon>Flavobacteriia</taxon>
        <taxon>Flavobacteriales</taxon>
        <taxon>Weeksellaceae</taxon>
        <taxon>Chryseobacterium group</taxon>
        <taxon>Chryseobacterium</taxon>
    </lineage>
</organism>